<dbReference type="EMBL" id="QGMG01000616">
    <property type="protein sequence ID" value="TVY52404.1"/>
    <property type="molecule type" value="Genomic_DNA"/>
</dbReference>
<dbReference type="AlphaFoldDB" id="A0A7D8YW32"/>
<dbReference type="Pfam" id="PF00501">
    <property type="entry name" value="AMP-binding"/>
    <property type="match status" value="1"/>
</dbReference>
<evidence type="ECO:0000313" key="5">
    <source>
        <dbReference type="Proteomes" id="UP000481288"/>
    </source>
</evidence>
<comment type="caution">
    <text evidence="4">The sequence shown here is derived from an EMBL/GenBank/DDBJ whole genome shotgun (WGS) entry which is preliminary data.</text>
</comment>
<gene>
    <name evidence="4" type="primary">FUB8_8</name>
    <name evidence="4" type="ORF">LCER1_G004573</name>
</gene>
<sequence>MGDISLAECESNAILPSIVDLRARKNPDRLYGASTWIGTDGNLNLRRITYRNLSDAVNLCSQWLETRFGKSENYTTLSYAGPNDYRYLIVTMAAAKTGHKALLLAPWNSSLAQIKLLDACNCTIFLAAEDSSAVQNEVSAITAQREMEVHKFPTLDWLLDEGPKAPFYHFHKTLDELRDQDYVIIHTSGSTGHPSPMFYKYGAIAALKHLSAPEKFIPTAPTGNIAEVWSNKCHWMALPPCHMGGVLGLGAFNIYWNMPMILSPGDRPITPDIAAQIFAQDICEAAFMPPAYLHSLSRSPDHLDAIRKLKHVLWVGAPWTTPETATAIQSRVEIQAAYGSSEAGPFVLIVEEQDDYAWKHFHPIMGASFRHASKDLYELVLEKRPDIQEAQFVFQNFPHLTEYRTKDLFSKHPTREDLWRFRGRTDDIIVLGNGRLIEPALMESSVAGHPKVRAALLCSDGKSKVGLLVEAVVPPASAEESAALLEEIWPIVVSSNAVMNVFGRVDKPLILFARKDKPFPRAGKGSVLGPLTLKAYDQELRDMFRAAERDLGRCTFGNNIKKRQ</sequence>
<keyword evidence="1" id="KW-0596">Phosphopantetheine</keyword>
<dbReference type="PANTHER" id="PTHR43439">
    <property type="entry name" value="PHENYLACETATE-COENZYME A LIGASE"/>
    <property type="match status" value="1"/>
</dbReference>
<proteinExistence type="predicted"/>
<evidence type="ECO:0000313" key="4">
    <source>
        <dbReference type="EMBL" id="TVY52404.1"/>
    </source>
</evidence>
<dbReference type="InterPro" id="IPR051414">
    <property type="entry name" value="Adenylate-forming_Reductase"/>
</dbReference>
<organism evidence="4 5">
    <name type="scientific">Lachnellula cervina</name>
    <dbReference type="NCBI Taxonomy" id="1316786"/>
    <lineage>
        <taxon>Eukaryota</taxon>
        <taxon>Fungi</taxon>
        <taxon>Dikarya</taxon>
        <taxon>Ascomycota</taxon>
        <taxon>Pezizomycotina</taxon>
        <taxon>Leotiomycetes</taxon>
        <taxon>Helotiales</taxon>
        <taxon>Lachnaceae</taxon>
        <taxon>Lachnellula</taxon>
    </lineage>
</organism>
<dbReference type="SUPFAM" id="SSF56801">
    <property type="entry name" value="Acetyl-CoA synthetase-like"/>
    <property type="match status" value="1"/>
</dbReference>
<dbReference type="InterPro" id="IPR000873">
    <property type="entry name" value="AMP-dep_synth/lig_dom"/>
</dbReference>
<dbReference type="OrthoDB" id="429813at2759"/>
<evidence type="ECO:0000256" key="1">
    <source>
        <dbReference type="ARBA" id="ARBA00022450"/>
    </source>
</evidence>
<dbReference type="Pfam" id="PF23562">
    <property type="entry name" value="AMP-binding_C_3"/>
    <property type="match status" value="1"/>
</dbReference>
<evidence type="ECO:0000259" key="3">
    <source>
        <dbReference type="Pfam" id="PF00501"/>
    </source>
</evidence>
<dbReference type="Proteomes" id="UP000481288">
    <property type="component" value="Unassembled WGS sequence"/>
</dbReference>
<feature type="domain" description="AMP-dependent synthetase/ligase" evidence="3">
    <location>
        <begin position="45"/>
        <end position="356"/>
    </location>
</feature>
<reference evidence="4 5" key="1">
    <citation type="submission" date="2018-05" db="EMBL/GenBank/DDBJ databases">
        <title>Whole genome sequencing for identification of molecular markers to develop diagnostic detection tools for the regulated plant pathogen Lachnellula willkommii.</title>
        <authorList>
            <person name="Giroux E."/>
            <person name="Bilodeau G."/>
        </authorList>
    </citation>
    <scope>NUCLEOTIDE SEQUENCE [LARGE SCALE GENOMIC DNA]</scope>
    <source>
        <strain evidence="4 5">CBS 625.97</strain>
    </source>
</reference>
<keyword evidence="5" id="KW-1185">Reference proteome</keyword>
<dbReference type="Gene3D" id="3.40.50.12780">
    <property type="entry name" value="N-terminal domain of ligase-like"/>
    <property type="match status" value="1"/>
</dbReference>
<accession>A0A7D8YW32</accession>
<dbReference type="InterPro" id="IPR042099">
    <property type="entry name" value="ANL_N_sf"/>
</dbReference>
<protein>
    <submittedName>
        <fullName evidence="4">Non-canonical non-ribosomal peptide synthetase FUB8</fullName>
    </submittedName>
</protein>
<dbReference type="PANTHER" id="PTHR43439:SF2">
    <property type="entry name" value="ENZYME, PUTATIVE (JCVI)-RELATED"/>
    <property type="match status" value="1"/>
</dbReference>
<keyword evidence="2" id="KW-0597">Phosphoprotein</keyword>
<evidence type="ECO:0000256" key="2">
    <source>
        <dbReference type="ARBA" id="ARBA00022553"/>
    </source>
</evidence>
<name>A0A7D8YW32_9HELO</name>